<dbReference type="InterPro" id="IPR000792">
    <property type="entry name" value="Tscrpt_reg_LuxR_C"/>
</dbReference>
<organism evidence="2 3">
    <name type="scientific">Ferrimonas sediminum</name>
    <dbReference type="NCBI Taxonomy" id="718193"/>
    <lineage>
        <taxon>Bacteria</taxon>
        <taxon>Pseudomonadati</taxon>
        <taxon>Pseudomonadota</taxon>
        <taxon>Gammaproteobacteria</taxon>
        <taxon>Alteromonadales</taxon>
        <taxon>Ferrimonadaceae</taxon>
        <taxon>Ferrimonas</taxon>
    </lineage>
</organism>
<evidence type="ECO:0000313" key="2">
    <source>
        <dbReference type="EMBL" id="SDJ33788.1"/>
    </source>
</evidence>
<dbReference type="SMART" id="SM00421">
    <property type="entry name" value="HTH_LUXR"/>
    <property type="match status" value="1"/>
</dbReference>
<dbReference type="Gene3D" id="1.10.10.10">
    <property type="entry name" value="Winged helix-like DNA-binding domain superfamily/Winged helix DNA-binding domain"/>
    <property type="match status" value="1"/>
</dbReference>
<protein>
    <submittedName>
        <fullName evidence="2">Regulatory protein, luxR family</fullName>
    </submittedName>
</protein>
<dbReference type="OrthoDB" id="6115007at2"/>
<reference evidence="3" key="1">
    <citation type="submission" date="2016-10" db="EMBL/GenBank/DDBJ databases">
        <authorList>
            <person name="Varghese N."/>
            <person name="Submissions S."/>
        </authorList>
    </citation>
    <scope>NUCLEOTIDE SEQUENCE [LARGE SCALE GENOMIC DNA]</scope>
    <source>
        <strain evidence="3">DSM 23317</strain>
    </source>
</reference>
<sequence>MNTSLAQSPSRITGTPPPWQQVLDTIKPAIFRHGVLGFWFQGVAHCAYDNYHSNCRSNLFTPHTLRRAQGVLCSSPTIRQLHQHYVSRVATSDSNFAAALQLHQPYCYGLDPDATKAGRLFHSHGIRQVLSWPLIQTDCHSWAGRFTLLSDTNIDTEHLGGTLEVAQMNLFRLGRERFNPYRQGRVFTTTALGVLALTARGLHNHQIAEQLHLTVRGVEYHLEAMRKKLAASNRANLIHIAHQLEII</sequence>
<accession>A0A1G8SX17</accession>
<evidence type="ECO:0000259" key="1">
    <source>
        <dbReference type="PROSITE" id="PS50043"/>
    </source>
</evidence>
<dbReference type="InterPro" id="IPR016032">
    <property type="entry name" value="Sig_transdc_resp-reg_C-effctor"/>
</dbReference>
<dbReference type="RefSeq" id="WP_090365122.1">
    <property type="nucleotide sequence ID" value="NZ_FNEM01000007.1"/>
</dbReference>
<name>A0A1G8SX17_9GAMM</name>
<dbReference type="Pfam" id="PF00196">
    <property type="entry name" value="GerE"/>
    <property type="match status" value="1"/>
</dbReference>
<dbReference type="PROSITE" id="PS50043">
    <property type="entry name" value="HTH_LUXR_2"/>
    <property type="match status" value="1"/>
</dbReference>
<dbReference type="AlphaFoldDB" id="A0A1G8SX17"/>
<evidence type="ECO:0000313" key="3">
    <source>
        <dbReference type="Proteomes" id="UP000199527"/>
    </source>
</evidence>
<dbReference type="Proteomes" id="UP000199527">
    <property type="component" value="Unassembled WGS sequence"/>
</dbReference>
<keyword evidence="3" id="KW-1185">Reference proteome</keyword>
<dbReference type="GO" id="GO:0003677">
    <property type="term" value="F:DNA binding"/>
    <property type="evidence" value="ECO:0007669"/>
    <property type="project" value="InterPro"/>
</dbReference>
<dbReference type="InterPro" id="IPR036388">
    <property type="entry name" value="WH-like_DNA-bd_sf"/>
</dbReference>
<dbReference type="CDD" id="cd06170">
    <property type="entry name" value="LuxR_C_like"/>
    <property type="match status" value="1"/>
</dbReference>
<dbReference type="EMBL" id="FNEM01000007">
    <property type="protein sequence ID" value="SDJ33788.1"/>
    <property type="molecule type" value="Genomic_DNA"/>
</dbReference>
<dbReference type="GO" id="GO:0006355">
    <property type="term" value="P:regulation of DNA-templated transcription"/>
    <property type="evidence" value="ECO:0007669"/>
    <property type="project" value="InterPro"/>
</dbReference>
<feature type="domain" description="HTH luxR-type" evidence="1">
    <location>
        <begin position="180"/>
        <end position="245"/>
    </location>
</feature>
<proteinExistence type="predicted"/>
<dbReference type="SUPFAM" id="SSF46894">
    <property type="entry name" value="C-terminal effector domain of the bipartite response regulators"/>
    <property type="match status" value="1"/>
</dbReference>
<gene>
    <name evidence="2" type="ORF">SAMN04488540_10738</name>
</gene>